<organism evidence="1 2">
    <name type="scientific">Salinisphaera aquimarina</name>
    <dbReference type="NCBI Taxonomy" id="2094031"/>
    <lineage>
        <taxon>Bacteria</taxon>
        <taxon>Pseudomonadati</taxon>
        <taxon>Pseudomonadota</taxon>
        <taxon>Gammaproteobacteria</taxon>
        <taxon>Salinisphaerales</taxon>
        <taxon>Salinisphaeraceae</taxon>
        <taxon>Salinisphaera</taxon>
    </lineage>
</organism>
<accession>A0ABV7EK74</accession>
<evidence type="ECO:0000313" key="2">
    <source>
        <dbReference type="Proteomes" id="UP001595462"/>
    </source>
</evidence>
<evidence type="ECO:0000313" key="1">
    <source>
        <dbReference type="EMBL" id="MFC3103114.1"/>
    </source>
</evidence>
<dbReference type="CDD" id="cd03443">
    <property type="entry name" value="PaaI_thioesterase"/>
    <property type="match status" value="1"/>
</dbReference>
<proteinExistence type="predicted"/>
<comment type="caution">
    <text evidence="1">The sequence shown here is derived from an EMBL/GenBank/DDBJ whole genome shotgun (WGS) entry which is preliminary data.</text>
</comment>
<sequence>MSNTSRVLTMWNTLSTKPGGRWAFSRAVCLKAPYFGSIRPHLDALAPEHARVSIRKRRAVQNHIGTVHAIAMCNMAEFAGGLMTEVTLPTTHRWIPKGMTVEYLKKAATDLSAVASPDGALDLATASDYRVRVEVYDKHETVVFRALITMWVTPKDRAAA</sequence>
<gene>
    <name evidence="1" type="ORF">ACFOSU_04340</name>
</gene>
<dbReference type="SUPFAM" id="SSF54637">
    <property type="entry name" value="Thioesterase/thiol ester dehydrase-isomerase"/>
    <property type="match status" value="1"/>
</dbReference>
<reference evidence="2" key="1">
    <citation type="journal article" date="2019" name="Int. J. Syst. Evol. Microbiol.">
        <title>The Global Catalogue of Microorganisms (GCM) 10K type strain sequencing project: providing services to taxonomists for standard genome sequencing and annotation.</title>
        <authorList>
            <consortium name="The Broad Institute Genomics Platform"/>
            <consortium name="The Broad Institute Genome Sequencing Center for Infectious Disease"/>
            <person name="Wu L."/>
            <person name="Ma J."/>
        </authorList>
    </citation>
    <scope>NUCLEOTIDE SEQUENCE [LARGE SCALE GENOMIC DNA]</scope>
    <source>
        <strain evidence="2">KCTC 52640</strain>
    </source>
</reference>
<dbReference type="InterPro" id="IPR027961">
    <property type="entry name" value="DUF4442"/>
</dbReference>
<dbReference type="Pfam" id="PF14539">
    <property type="entry name" value="DUF4442"/>
    <property type="match status" value="1"/>
</dbReference>
<keyword evidence="2" id="KW-1185">Reference proteome</keyword>
<name>A0ABV7EK74_9GAMM</name>
<dbReference type="InterPro" id="IPR029069">
    <property type="entry name" value="HotDog_dom_sf"/>
</dbReference>
<dbReference type="Proteomes" id="UP001595462">
    <property type="component" value="Unassembled WGS sequence"/>
</dbReference>
<dbReference type="Gene3D" id="3.10.129.10">
    <property type="entry name" value="Hotdog Thioesterase"/>
    <property type="match status" value="1"/>
</dbReference>
<dbReference type="RefSeq" id="WP_380686828.1">
    <property type="nucleotide sequence ID" value="NZ_JBHRSS010000003.1"/>
</dbReference>
<dbReference type="EMBL" id="JBHRSS010000003">
    <property type="protein sequence ID" value="MFC3103114.1"/>
    <property type="molecule type" value="Genomic_DNA"/>
</dbReference>
<protein>
    <submittedName>
        <fullName evidence="1">Hotdog fold domain-containing protein</fullName>
    </submittedName>
</protein>